<sequence length="304" mass="34771">MTNKAEKRQSYNKFGFKMAILGQTFMESIQNTFNNTLGRKQNTTCVAPMVDGQVDEATKKVENLKKFIEGSQKSIKKIIDSMTASIEAEQALTSLFSEESCREDKDIDLRIRYIRLSDSFNKDNKELSKYIVPLKNYEEWLTTFLTKAIKDTEETINHCNQVRIEMQSYASCCADAKNRLKNEVEGSMEHLSDKTIIEESERHLDDLRKKFADLKIQLKEKAEMLELKRQVDLPNYLDTVNNAIRLYHQAAFAAFALPTPKDSEIDSIHTNNESVSSEENVSLHSLPSSLPNTHINSNISFGPR</sequence>
<gene>
    <name evidence="3" type="ORF">BCR36DRAFT_71843</name>
</gene>
<accession>A0A1Y1V876</accession>
<dbReference type="GO" id="GO:0032588">
    <property type="term" value="C:trans-Golgi network membrane"/>
    <property type="evidence" value="ECO:0007669"/>
    <property type="project" value="TreeGrafter"/>
</dbReference>
<organism evidence="3 4">
    <name type="scientific">Piromyces finnis</name>
    <dbReference type="NCBI Taxonomy" id="1754191"/>
    <lineage>
        <taxon>Eukaryota</taxon>
        <taxon>Fungi</taxon>
        <taxon>Fungi incertae sedis</taxon>
        <taxon>Chytridiomycota</taxon>
        <taxon>Chytridiomycota incertae sedis</taxon>
        <taxon>Neocallimastigomycetes</taxon>
        <taxon>Neocallimastigales</taxon>
        <taxon>Neocallimastigaceae</taxon>
        <taxon>Piromyces</taxon>
    </lineage>
</organism>
<dbReference type="InterPro" id="IPR027267">
    <property type="entry name" value="AH/BAR_dom_sf"/>
</dbReference>
<dbReference type="GO" id="GO:0019904">
    <property type="term" value="F:protein domain specific binding"/>
    <property type="evidence" value="ECO:0007669"/>
    <property type="project" value="InterPro"/>
</dbReference>
<dbReference type="InterPro" id="IPR010504">
    <property type="entry name" value="AH_dom"/>
</dbReference>
<dbReference type="Pfam" id="PF06456">
    <property type="entry name" value="Arfaptin"/>
    <property type="match status" value="1"/>
</dbReference>
<reference evidence="3 4" key="1">
    <citation type="submission" date="2016-08" db="EMBL/GenBank/DDBJ databases">
        <title>Genomes of anaerobic fungi encode conserved fungal cellulosomes for biomass hydrolysis.</title>
        <authorList>
            <consortium name="DOE Joint Genome Institute"/>
            <person name="Haitjema C.H."/>
            <person name="Gilmore S.P."/>
            <person name="Henske J.K."/>
            <person name="Solomon K.V."/>
            <person name="De Groot R."/>
            <person name="Kuo A."/>
            <person name="Mondo S.J."/>
            <person name="Salamov A.A."/>
            <person name="Labutti K."/>
            <person name="Zhao Z."/>
            <person name="Chiniquy J."/>
            <person name="Barry K."/>
            <person name="Brewer H.M."/>
            <person name="Purvine S.O."/>
            <person name="Wright A.T."/>
            <person name="Boxma B."/>
            <person name="Van Alen T."/>
            <person name="Hackstein J.H."/>
            <person name="Baker S.E."/>
            <person name="Grigoriev I.V."/>
            <person name="O'Malley M.A."/>
        </authorList>
    </citation>
    <scope>NUCLEOTIDE SEQUENCE [LARGE SCALE GENOMIC DNA]</scope>
    <source>
        <strain evidence="4">finn</strain>
    </source>
</reference>
<feature type="coiled-coil region" evidence="1">
    <location>
        <begin position="197"/>
        <end position="224"/>
    </location>
</feature>
<protein>
    <recommendedName>
        <fullName evidence="2">AH domain-containing protein</fullName>
    </recommendedName>
</protein>
<keyword evidence="4" id="KW-1185">Reference proteome</keyword>
<dbReference type="PROSITE" id="PS50870">
    <property type="entry name" value="AH"/>
    <property type="match status" value="1"/>
</dbReference>
<dbReference type="Proteomes" id="UP000193719">
    <property type="component" value="Unassembled WGS sequence"/>
</dbReference>
<evidence type="ECO:0000259" key="2">
    <source>
        <dbReference type="PROSITE" id="PS50870"/>
    </source>
</evidence>
<comment type="caution">
    <text evidence="3">The sequence shown here is derived from an EMBL/GenBank/DDBJ whole genome shotgun (WGS) entry which is preliminary data.</text>
</comment>
<feature type="domain" description="AH" evidence="2">
    <location>
        <begin position="49"/>
        <end position="260"/>
    </location>
</feature>
<dbReference type="SMART" id="SM01015">
    <property type="entry name" value="Arfaptin"/>
    <property type="match status" value="1"/>
</dbReference>
<dbReference type="SUPFAM" id="SSF103657">
    <property type="entry name" value="BAR/IMD domain-like"/>
    <property type="match status" value="1"/>
</dbReference>
<dbReference type="InterPro" id="IPR030798">
    <property type="entry name" value="Arfaptin_fam"/>
</dbReference>
<reference evidence="3 4" key="2">
    <citation type="submission" date="2016-08" db="EMBL/GenBank/DDBJ databases">
        <title>Pervasive Adenine N6-methylation of Active Genes in Fungi.</title>
        <authorList>
            <consortium name="DOE Joint Genome Institute"/>
            <person name="Mondo S.J."/>
            <person name="Dannebaum R.O."/>
            <person name="Kuo R.C."/>
            <person name="Labutti K."/>
            <person name="Haridas S."/>
            <person name="Kuo A."/>
            <person name="Salamov A."/>
            <person name="Ahrendt S.R."/>
            <person name="Lipzen A."/>
            <person name="Sullivan W."/>
            <person name="Andreopoulos W.B."/>
            <person name="Clum A."/>
            <person name="Lindquist E."/>
            <person name="Daum C."/>
            <person name="Ramamoorthy G.K."/>
            <person name="Gryganskyi A."/>
            <person name="Culley D."/>
            <person name="Magnuson J.K."/>
            <person name="James T.Y."/>
            <person name="O'Malley M.A."/>
            <person name="Stajich J.E."/>
            <person name="Spatafora J.W."/>
            <person name="Visel A."/>
            <person name="Grigoriev I.V."/>
        </authorList>
    </citation>
    <scope>NUCLEOTIDE SEQUENCE [LARGE SCALE GENOMIC DNA]</scope>
    <source>
        <strain evidence="4">finn</strain>
    </source>
</reference>
<keyword evidence="1" id="KW-0175">Coiled coil</keyword>
<name>A0A1Y1V876_9FUNG</name>
<dbReference type="PANTHER" id="PTHR12141">
    <property type="entry name" value="ARFAPTIN-RELATED"/>
    <property type="match status" value="1"/>
</dbReference>
<dbReference type="STRING" id="1754191.A0A1Y1V876"/>
<dbReference type="EMBL" id="MCFH01000025">
    <property type="protein sequence ID" value="ORX49041.1"/>
    <property type="molecule type" value="Genomic_DNA"/>
</dbReference>
<dbReference type="OrthoDB" id="5917245at2759"/>
<dbReference type="PANTHER" id="PTHR12141:SF5">
    <property type="entry name" value="ARFAPTIN"/>
    <property type="match status" value="1"/>
</dbReference>
<evidence type="ECO:0000313" key="3">
    <source>
        <dbReference type="EMBL" id="ORX49041.1"/>
    </source>
</evidence>
<proteinExistence type="predicted"/>
<dbReference type="AlphaFoldDB" id="A0A1Y1V876"/>
<evidence type="ECO:0000256" key="1">
    <source>
        <dbReference type="SAM" id="Coils"/>
    </source>
</evidence>
<dbReference type="Gene3D" id="1.20.1270.60">
    <property type="entry name" value="Arfaptin homology (AH) domain/BAR domain"/>
    <property type="match status" value="1"/>
</dbReference>
<dbReference type="GO" id="GO:0005543">
    <property type="term" value="F:phospholipid binding"/>
    <property type="evidence" value="ECO:0007669"/>
    <property type="project" value="TreeGrafter"/>
</dbReference>
<evidence type="ECO:0000313" key="4">
    <source>
        <dbReference type="Proteomes" id="UP000193719"/>
    </source>
</evidence>